<keyword evidence="3" id="KW-1185">Reference proteome</keyword>
<feature type="compositionally biased region" description="Polar residues" evidence="1">
    <location>
        <begin position="57"/>
        <end position="76"/>
    </location>
</feature>
<proteinExistence type="predicted"/>
<feature type="region of interest" description="Disordered" evidence="1">
    <location>
        <begin position="57"/>
        <end position="115"/>
    </location>
</feature>
<dbReference type="EMBL" id="JAMKFB020000001">
    <property type="protein sequence ID" value="KAL0204177.1"/>
    <property type="molecule type" value="Genomic_DNA"/>
</dbReference>
<sequence length="115" mass="12308">SPSSIALMGCVSPESVSAKTRDIKNLISAKSGDQGGSKTQNQTQISQEAMIEVQNNVKPHMPSQNNTPPETKSSCIPENEQKRACSLHTETNHESGNKISCTPGNEVPLHNIPEA</sequence>
<feature type="non-terminal residue" evidence="2">
    <location>
        <position position="1"/>
    </location>
</feature>
<evidence type="ECO:0000313" key="3">
    <source>
        <dbReference type="Proteomes" id="UP001529510"/>
    </source>
</evidence>
<name>A0ABD0S289_CIRMR</name>
<protein>
    <submittedName>
        <fullName evidence="2">Uncharacterized protein</fullName>
    </submittedName>
</protein>
<dbReference type="AlphaFoldDB" id="A0ABD0S289"/>
<evidence type="ECO:0000256" key="1">
    <source>
        <dbReference type="SAM" id="MobiDB-lite"/>
    </source>
</evidence>
<reference evidence="2 3" key="1">
    <citation type="submission" date="2024-05" db="EMBL/GenBank/DDBJ databases">
        <title>Genome sequencing and assembly of Indian major carp, Cirrhinus mrigala (Hamilton, 1822).</title>
        <authorList>
            <person name="Mohindra V."/>
            <person name="Chowdhury L.M."/>
            <person name="Lal K."/>
            <person name="Jena J.K."/>
        </authorList>
    </citation>
    <scope>NUCLEOTIDE SEQUENCE [LARGE SCALE GENOMIC DNA]</scope>
    <source>
        <strain evidence="2">CM1030</strain>
        <tissue evidence="2">Blood</tissue>
    </source>
</reference>
<accession>A0ABD0S289</accession>
<evidence type="ECO:0000313" key="2">
    <source>
        <dbReference type="EMBL" id="KAL0204177.1"/>
    </source>
</evidence>
<dbReference type="Proteomes" id="UP001529510">
    <property type="component" value="Unassembled WGS sequence"/>
</dbReference>
<feature type="non-terminal residue" evidence="2">
    <location>
        <position position="115"/>
    </location>
</feature>
<comment type="caution">
    <text evidence="2">The sequence shown here is derived from an EMBL/GenBank/DDBJ whole genome shotgun (WGS) entry which is preliminary data.</text>
</comment>
<organism evidence="2 3">
    <name type="scientific">Cirrhinus mrigala</name>
    <name type="common">Mrigala</name>
    <dbReference type="NCBI Taxonomy" id="683832"/>
    <lineage>
        <taxon>Eukaryota</taxon>
        <taxon>Metazoa</taxon>
        <taxon>Chordata</taxon>
        <taxon>Craniata</taxon>
        <taxon>Vertebrata</taxon>
        <taxon>Euteleostomi</taxon>
        <taxon>Actinopterygii</taxon>
        <taxon>Neopterygii</taxon>
        <taxon>Teleostei</taxon>
        <taxon>Ostariophysi</taxon>
        <taxon>Cypriniformes</taxon>
        <taxon>Cyprinidae</taxon>
        <taxon>Labeoninae</taxon>
        <taxon>Labeonini</taxon>
        <taxon>Cirrhinus</taxon>
    </lineage>
</organism>
<gene>
    <name evidence="2" type="ORF">M9458_002195</name>
</gene>